<name>A0AC34QPS2_9BILA</name>
<proteinExistence type="predicted"/>
<evidence type="ECO:0000313" key="1">
    <source>
        <dbReference type="Proteomes" id="UP000887576"/>
    </source>
</evidence>
<dbReference type="WBParaSite" id="JU765_v2.g1829.t2">
    <property type="protein sequence ID" value="JU765_v2.g1829.t2"/>
    <property type="gene ID" value="JU765_v2.g1829"/>
</dbReference>
<accession>A0AC34QPS2</accession>
<sequence>MVQLARPLFLVAILLSFSSVGAATTDQLREWIIANKNALPKSAQEALNSASESDLASTILRMFGFGAEKSTTTTLTVATPTTTPKSGVKVSERDVCPFNADPLILSGEYAYCKPSSQGDCPVGTRPGARISSGNLGGNVVISIAVPGGASNNGNLMKNAKPLSWSTVTAGRPTTRWTPAPTTTRRAPWYIKDRTPWNSAYNRVTPETRATTLPTTTAKASTPAVKPTVAISTAKPVNPWAKLWTTTPPTRTAVNVSVLQAGSMRALQDGQMEMVGAITLVNDNGMRVLVDTGSSADTERLLQTKLPSAVIGIVDLIVLSVPLVRGLQLYFELKSNAISTFWLTAAGLFFAIHLVVNLANWYGLSKEKATLDDIETVVITHGHPGHMGNMNFFGQKPILFHSMEYIGRHVTPTELRERPYRKLSNNVEVWKTPGHTQHDLSVLVHNVQGYGSMAIVGDLIPSEGFISDNVDAMSSEGVWDTAIKRQNANLIICMADWIVPGHGSPFRVLPQYRQKAGCTRLLAQRHILNAAA</sequence>
<dbReference type="Proteomes" id="UP000887576">
    <property type="component" value="Unplaced"/>
</dbReference>
<organism evidence="1 2">
    <name type="scientific">Panagrolaimus sp. JU765</name>
    <dbReference type="NCBI Taxonomy" id="591449"/>
    <lineage>
        <taxon>Eukaryota</taxon>
        <taxon>Metazoa</taxon>
        <taxon>Ecdysozoa</taxon>
        <taxon>Nematoda</taxon>
        <taxon>Chromadorea</taxon>
        <taxon>Rhabditida</taxon>
        <taxon>Tylenchina</taxon>
        <taxon>Panagrolaimomorpha</taxon>
        <taxon>Panagrolaimoidea</taxon>
        <taxon>Panagrolaimidae</taxon>
        <taxon>Panagrolaimus</taxon>
    </lineage>
</organism>
<evidence type="ECO:0000313" key="2">
    <source>
        <dbReference type="WBParaSite" id="JU765_v2.g1829.t2"/>
    </source>
</evidence>
<protein>
    <submittedName>
        <fullName evidence="2">Metallo-beta-lactamase domain-containing protein</fullName>
    </submittedName>
</protein>
<reference evidence="2" key="1">
    <citation type="submission" date="2022-11" db="UniProtKB">
        <authorList>
            <consortium name="WormBaseParasite"/>
        </authorList>
    </citation>
    <scope>IDENTIFICATION</scope>
</reference>